<keyword evidence="3" id="KW-1133">Transmembrane helix</keyword>
<keyword evidence="5" id="KW-0732">Signal</keyword>
<keyword evidence="4" id="KW-0472">Membrane</keyword>
<protein>
    <submittedName>
        <fullName evidence="6">TonB family C-terminal domain-containing protein</fullName>
    </submittedName>
</protein>
<evidence type="ECO:0000256" key="2">
    <source>
        <dbReference type="ARBA" id="ARBA00022692"/>
    </source>
</evidence>
<accession>A0A239HPG7</accession>
<evidence type="ECO:0000256" key="5">
    <source>
        <dbReference type="SAM" id="SignalP"/>
    </source>
</evidence>
<evidence type="ECO:0000256" key="1">
    <source>
        <dbReference type="ARBA" id="ARBA00004167"/>
    </source>
</evidence>
<evidence type="ECO:0000313" key="7">
    <source>
        <dbReference type="Proteomes" id="UP000198281"/>
    </source>
</evidence>
<dbReference type="Proteomes" id="UP000198281">
    <property type="component" value="Unassembled WGS sequence"/>
</dbReference>
<evidence type="ECO:0000256" key="3">
    <source>
        <dbReference type="ARBA" id="ARBA00022989"/>
    </source>
</evidence>
<evidence type="ECO:0000313" key="6">
    <source>
        <dbReference type="EMBL" id="SNS82988.1"/>
    </source>
</evidence>
<feature type="signal peptide" evidence="5">
    <location>
        <begin position="1"/>
        <end position="36"/>
    </location>
</feature>
<organism evidence="6 7">
    <name type="scientific">Edaphosphingomonas laterariae</name>
    <dbReference type="NCBI Taxonomy" id="861865"/>
    <lineage>
        <taxon>Bacteria</taxon>
        <taxon>Pseudomonadati</taxon>
        <taxon>Pseudomonadota</taxon>
        <taxon>Alphaproteobacteria</taxon>
        <taxon>Sphingomonadales</taxon>
        <taxon>Rhizorhabdaceae</taxon>
        <taxon>Edaphosphingomonas</taxon>
    </lineage>
</organism>
<keyword evidence="2" id="KW-0812">Transmembrane</keyword>
<dbReference type="PROSITE" id="PS51257">
    <property type="entry name" value="PROKAR_LIPOPROTEIN"/>
    <property type="match status" value="1"/>
</dbReference>
<dbReference type="AlphaFoldDB" id="A0A239HPG7"/>
<feature type="chain" id="PRO_5012737666" evidence="5">
    <location>
        <begin position="37"/>
        <end position="169"/>
    </location>
</feature>
<comment type="subcellular location">
    <subcellularLocation>
        <location evidence="1">Membrane</location>
        <topology evidence="1">Single-pass membrane protein</topology>
    </subcellularLocation>
</comment>
<dbReference type="NCBIfam" id="TIGR01352">
    <property type="entry name" value="tonB_Cterm"/>
    <property type="match status" value="1"/>
</dbReference>
<gene>
    <name evidence="6" type="ORF">SAMN06295912_11840</name>
</gene>
<reference evidence="7" key="1">
    <citation type="submission" date="2017-06" db="EMBL/GenBank/DDBJ databases">
        <authorList>
            <person name="Varghese N."/>
            <person name="Submissions S."/>
        </authorList>
    </citation>
    <scope>NUCLEOTIDE SEQUENCE [LARGE SCALE GENOMIC DNA]</scope>
    <source>
        <strain evidence="7">LNB2</strain>
    </source>
</reference>
<dbReference type="EMBL" id="FZOS01000018">
    <property type="protein sequence ID" value="SNS82988.1"/>
    <property type="molecule type" value="Genomic_DNA"/>
</dbReference>
<name>A0A239HPG7_9SPHN</name>
<dbReference type="InterPro" id="IPR006260">
    <property type="entry name" value="TonB/TolA_C"/>
</dbReference>
<proteinExistence type="predicted"/>
<dbReference type="SUPFAM" id="SSF74653">
    <property type="entry name" value="TolA/TonB C-terminal domain"/>
    <property type="match status" value="1"/>
</dbReference>
<evidence type="ECO:0000256" key="4">
    <source>
        <dbReference type="ARBA" id="ARBA00023136"/>
    </source>
</evidence>
<dbReference type="RefSeq" id="WP_179220849.1">
    <property type="nucleotide sequence ID" value="NZ_FZOS01000018.1"/>
</dbReference>
<sequence>MLKFDTIDFQRIAVSSAGALLLSAACVMGAVGPARAAEANAPLTISDWALDVSQQIDAELRAPSTFRGDAATARVQISFDAAGAFTGASVARSSGNGSIDREAVRVANAIAYPAFPEGLRGQAQTVNMEVHFGTAANPHYAARERQLAERLAAAPRKAKDVETAALPIG</sequence>
<keyword evidence="7" id="KW-1185">Reference proteome</keyword>
<dbReference type="Gene3D" id="3.30.1150.10">
    <property type="match status" value="1"/>
</dbReference>
<dbReference type="GO" id="GO:0016020">
    <property type="term" value="C:membrane"/>
    <property type="evidence" value="ECO:0007669"/>
    <property type="project" value="UniProtKB-SubCell"/>
</dbReference>